<protein>
    <submittedName>
        <fullName evidence="1">1,4-dihydroxy-2-naphthoyl-CoA thioesterase 1-like isoform X1</fullName>
    </submittedName>
</protein>
<organism evidence="1 2">
    <name type="scientific">Canna indica</name>
    <name type="common">Indian-shot</name>
    <dbReference type="NCBI Taxonomy" id="4628"/>
    <lineage>
        <taxon>Eukaryota</taxon>
        <taxon>Viridiplantae</taxon>
        <taxon>Streptophyta</taxon>
        <taxon>Embryophyta</taxon>
        <taxon>Tracheophyta</taxon>
        <taxon>Spermatophyta</taxon>
        <taxon>Magnoliopsida</taxon>
        <taxon>Liliopsida</taxon>
        <taxon>Zingiberales</taxon>
        <taxon>Cannaceae</taxon>
        <taxon>Canna</taxon>
    </lineage>
</organism>
<gene>
    <name evidence="1" type="ORF">Cni_G02012</name>
</gene>
<evidence type="ECO:0000313" key="2">
    <source>
        <dbReference type="Proteomes" id="UP001327560"/>
    </source>
</evidence>
<sequence length="160" mass="17447">MPFLSRSRLSLYRGRISHLLLVMPPLSLASTNRASPLDQQAPRHLHQLSSSIPFNVLNGGVSALMAETLASLGAYVASHFRRMADIQLCTNHIRAALPQGGSRGRSKAHSSGQNYTTTDLGKVWEVQTRKIHPSTSGSNVLLSTSKVTLLCYQNPLCLQL</sequence>
<name>A0AAQ3PZ56_9LILI</name>
<dbReference type="PANTHER" id="PTHR43240">
    <property type="entry name" value="1,4-DIHYDROXY-2-NAPHTHOYL-COA THIOESTERASE 1"/>
    <property type="match status" value="1"/>
</dbReference>
<dbReference type="GO" id="GO:0005777">
    <property type="term" value="C:peroxisome"/>
    <property type="evidence" value="ECO:0007669"/>
    <property type="project" value="TreeGrafter"/>
</dbReference>
<proteinExistence type="predicted"/>
<accession>A0AAQ3PZ56</accession>
<dbReference type="GO" id="GO:0061522">
    <property type="term" value="F:1,4-dihydroxy-2-naphthoyl-CoA thioesterase activity"/>
    <property type="evidence" value="ECO:0007669"/>
    <property type="project" value="TreeGrafter"/>
</dbReference>
<dbReference type="GO" id="GO:0042372">
    <property type="term" value="P:phylloquinone biosynthetic process"/>
    <property type="evidence" value="ECO:0007669"/>
    <property type="project" value="TreeGrafter"/>
</dbReference>
<dbReference type="EMBL" id="CP136890">
    <property type="protein sequence ID" value="WOK93315.1"/>
    <property type="molecule type" value="Genomic_DNA"/>
</dbReference>
<evidence type="ECO:0000313" key="1">
    <source>
        <dbReference type="EMBL" id="WOK93315.1"/>
    </source>
</evidence>
<reference evidence="1 2" key="1">
    <citation type="submission" date="2023-10" db="EMBL/GenBank/DDBJ databases">
        <title>Chromosome-scale genome assembly provides insights into flower coloration mechanisms of Canna indica.</title>
        <authorList>
            <person name="Li C."/>
        </authorList>
    </citation>
    <scope>NUCLEOTIDE SEQUENCE [LARGE SCALE GENOMIC DNA]</scope>
    <source>
        <tissue evidence="1">Flower</tissue>
    </source>
</reference>
<dbReference type="Gene3D" id="3.10.129.10">
    <property type="entry name" value="Hotdog Thioesterase"/>
    <property type="match status" value="1"/>
</dbReference>
<keyword evidence="2" id="KW-1185">Reference proteome</keyword>
<dbReference type="Proteomes" id="UP001327560">
    <property type="component" value="Chromosome 1"/>
</dbReference>
<dbReference type="AlphaFoldDB" id="A0AAQ3PZ56"/>
<dbReference type="PANTHER" id="PTHR43240:SF24">
    <property type="entry name" value="OS05G0137700 PROTEIN"/>
    <property type="match status" value="1"/>
</dbReference>